<dbReference type="AlphaFoldDB" id="A0A383VWR1"/>
<dbReference type="EMBL" id="FNXT01000885">
    <property type="protein sequence ID" value="SZX68856.1"/>
    <property type="molecule type" value="Genomic_DNA"/>
</dbReference>
<keyword evidence="1" id="KW-0732">Signal</keyword>
<reference evidence="2 3" key="1">
    <citation type="submission" date="2016-10" db="EMBL/GenBank/DDBJ databases">
        <authorList>
            <person name="Cai Z."/>
        </authorList>
    </citation>
    <scope>NUCLEOTIDE SEQUENCE [LARGE SCALE GENOMIC DNA]</scope>
</reference>
<evidence type="ECO:0000313" key="3">
    <source>
        <dbReference type="Proteomes" id="UP000256970"/>
    </source>
</evidence>
<evidence type="ECO:0000256" key="1">
    <source>
        <dbReference type="SAM" id="SignalP"/>
    </source>
</evidence>
<proteinExistence type="predicted"/>
<protein>
    <submittedName>
        <fullName evidence="2">Uncharacterized protein</fullName>
    </submittedName>
</protein>
<evidence type="ECO:0000313" key="2">
    <source>
        <dbReference type="EMBL" id="SZX68856.1"/>
    </source>
</evidence>
<organism evidence="2 3">
    <name type="scientific">Tetradesmus obliquus</name>
    <name type="common">Green alga</name>
    <name type="synonym">Acutodesmus obliquus</name>
    <dbReference type="NCBI Taxonomy" id="3088"/>
    <lineage>
        <taxon>Eukaryota</taxon>
        <taxon>Viridiplantae</taxon>
        <taxon>Chlorophyta</taxon>
        <taxon>core chlorophytes</taxon>
        <taxon>Chlorophyceae</taxon>
        <taxon>CS clade</taxon>
        <taxon>Sphaeropleales</taxon>
        <taxon>Scenedesmaceae</taxon>
        <taxon>Tetradesmus</taxon>
    </lineage>
</organism>
<feature type="chain" id="PRO_5016814440" evidence="1">
    <location>
        <begin position="40"/>
        <end position="94"/>
    </location>
</feature>
<gene>
    <name evidence="2" type="ORF">BQ4739_LOCUS9174</name>
</gene>
<accession>A0A383VWR1</accession>
<keyword evidence="3" id="KW-1185">Reference proteome</keyword>
<feature type="signal peptide" evidence="1">
    <location>
        <begin position="1"/>
        <end position="39"/>
    </location>
</feature>
<sequence>MGGGAATQAPPLHFWQLLQGMLQAPQLVMLLLVLTQLLPTPDIEVQQVSPEQQAGPPEPHVVEPAAPHVGGTSVIMGLGLGAVHLPPTQAWPVA</sequence>
<name>A0A383VWR1_TETOB</name>
<dbReference type="Proteomes" id="UP000256970">
    <property type="component" value="Unassembled WGS sequence"/>
</dbReference>